<dbReference type="RefSeq" id="WP_344523061.1">
    <property type="nucleotide sequence ID" value="NZ_BAAAPE010000001.1"/>
</dbReference>
<protein>
    <submittedName>
        <fullName evidence="2">PPE domain-containing protein</fullName>
    </submittedName>
</protein>
<feature type="coiled-coil region" evidence="1">
    <location>
        <begin position="64"/>
        <end position="105"/>
    </location>
</feature>
<evidence type="ECO:0000313" key="2">
    <source>
        <dbReference type="EMBL" id="GAA2060894.1"/>
    </source>
</evidence>
<organism evidence="2 3">
    <name type="scientific">Streptomyces albiaxialis</name>
    <dbReference type="NCBI Taxonomy" id="329523"/>
    <lineage>
        <taxon>Bacteria</taxon>
        <taxon>Bacillati</taxon>
        <taxon>Actinomycetota</taxon>
        <taxon>Actinomycetes</taxon>
        <taxon>Kitasatosporales</taxon>
        <taxon>Streptomycetaceae</taxon>
        <taxon>Streptomyces</taxon>
    </lineage>
</organism>
<gene>
    <name evidence="2" type="ORF">GCM10009801_02810</name>
</gene>
<dbReference type="EMBL" id="BAAAPE010000001">
    <property type="protein sequence ID" value="GAA2060894.1"/>
    <property type="molecule type" value="Genomic_DNA"/>
</dbReference>
<proteinExistence type="predicted"/>
<accession>A0ABN2VFH6</accession>
<comment type="caution">
    <text evidence="2">The sequence shown here is derived from an EMBL/GenBank/DDBJ whole genome shotgun (WGS) entry which is preliminary data.</text>
</comment>
<evidence type="ECO:0000313" key="3">
    <source>
        <dbReference type="Proteomes" id="UP001500016"/>
    </source>
</evidence>
<dbReference type="Proteomes" id="UP001500016">
    <property type="component" value="Unassembled WGS sequence"/>
</dbReference>
<reference evidence="2 3" key="1">
    <citation type="journal article" date="2019" name="Int. J. Syst. Evol. Microbiol.">
        <title>The Global Catalogue of Microorganisms (GCM) 10K type strain sequencing project: providing services to taxonomists for standard genome sequencing and annotation.</title>
        <authorList>
            <consortium name="The Broad Institute Genomics Platform"/>
            <consortium name="The Broad Institute Genome Sequencing Center for Infectious Disease"/>
            <person name="Wu L."/>
            <person name="Ma J."/>
        </authorList>
    </citation>
    <scope>NUCLEOTIDE SEQUENCE [LARGE SCALE GENOMIC DNA]</scope>
    <source>
        <strain evidence="2 3">JCM 15478</strain>
    </source>
</reference>
<sequence>MSGSISYADLRDADFGPLGEAVAEWGKAPGKFDQIGVNFGTEVTKGLAHSNWEGEAADAAWRGLRRVRAQIQAAEEEARRVHRVMSQALEKFKAARKVLEDIETELAGHEFLRLDKRDGSVSLHLDAEEEKKRAELEDWYRETIAAYAERTRRALTSATEADSDLAQALTTDVNGTSRGFNDRAYDTLVGAREASEKDLQDALRIARTENGKLPSDDFARLTRIVARHSQDAEFAERFALRMGPEGTLKLFYNATHPRNLDFPGTEIDEKEWQRSAKVFQKSLGTTLATASHADSPAMREWQTKMIAMGDDRLESSGGRTHPFGFQLMSNLMRHGTYDGGFLNRYGDKLLAWDKKENTRGPFPYWANQADTDSLNPLGGGRDTGHDAVVGFLEGLGHNPEAATRFFEQPGGVSGAVDRGSELNDRLKYLTQDRNWDFDGMKSNGPGELPGHDALGHALTAATTGYAYDADELTGRNPEIFQHGGDRRTAATAGVMEQVVHVYGGEDGPKLLHEQPAMAASLGAMGGAYVDDLNRNISGVGESLENDAAFPAAYKGHADFGRGQALDFLSVLGQDKTSHALMNQAEHLYTLDRFAQHPPSGSDADWAAGRRVLLTEAEARGTLDHARVQQIEAQYNAESAKAQDAFRESANWTRVGMTGAAPGVTAGILSVAGKSGPWGVAIPIVTGATTEFSKLFHDDVVFGGPDMPEPPKDKDQFFARGENELGAAADRHLKGRAPGLDPTGDLADAIKSKYLAIGPQGNAFEGREPYVG</sequence>
<keyword evidence="3" id="KW-1185">Reference proteome</keyword>
<name>A0ABN2VFH6_9ACTN</name>
<evidence type="ECO:0000256" key="1">
    <source>
        <dbReference type="SAM" id="Coils"/>
    </source>
</evidence>
<keyword evidence="1" id="KW-0175">Coiled coil</keyword>